<gene>
    <name evidence="1" type="ORF">PMAYCL1PPCAC_19735</name>
</gene>
<organism evidence="1 2">
    <name type="scientific">Pristionchus mayeri</name>
    <dbReference type="NCBI Taxonomy" id="1317129"/>
    <lineage>
        <taxon>Eukaryota</taxon>
        <taxon>Metazoa</taxon>
        <taxon>Ecdysozoa</taxon>
        <taxon>Nematoda</taxon>
        <taxon>Chromadorea</taxon>
        <taxon>Rhabditida</taxon>
        <taxon>Rhabditina</taxon>
        <taxon>Diplogasteromorpha</taxon>
        <taxon>Diplogasteroidea</taxon>
        <taxon>Neodiplogasteridae</taxon>
        <taxon>Pristionchus</taxon>
    </lineage>
</organism>
<keyword evidence="2" id="KW-1185">Reference proteome</keyword>
<name>A0AAN5CSC9_9BILA</name>
<comment type="caution">
    <text evidence="1">The sequence shown here is derived from an EMBL/GenBank/DDBJ whole genome shotgun (WGS) entry which is preliminary data.</text>
</comment>
<dbReference type="AlphaFoldDB" id="A0AAN5CSC9"/>
<proteinExistence type="predicted"/>
<accession>A0AAN5CSC9</accession>
<feature type="non-terminal residue" evidence="1">
    <location>
        <position position="74"/>
    </location>
</feature>
<evidence type="ECO:0000313" key="2">
    <source>
        <dbReference type="Proteomes" id="UP001328107"/>
    </source>
</evidence>
<evidence type="ECO:0000313" key="1">
    <source>
        <dbReference type="EMBL" id="GMR49540.1"/>
    </source>
</evidence>
<reference evidence="2" key="1">
    <citation type="submission" date="2022-10" db="EMBL/GenBank/DDBJ databases">
        <title>Genome assembly of Pristionchus species.</title>
        <authorList>
            <person name="Yoshida K."/>
            <person name="Sommer R.J."/>
        </authorList>
    </citation>
    <scope>NUCLEOTIDE SEQUENCE [LARGE SCALE GENOMIC DNA]</scope>
    <source>
        <strain evidence="2">RS5460</strain>
    </source>
</reference>
<dbReference type="EMBL" id="BTRK01000004">
    <property type="protein sequence ID" value="GMR49540.1"/>
    <property type="molecule type" value="Genomic_DNA"/>
</dbReference>
<feature type="non-terminal residue" evidence="1">
    <location>
        <position position="1"/>
    </location>
</feature>
<dbReference type="Proteomes" id="UP001328107">
    <property type="component" value="Unassembled WGS sequence"/>
</dbReference>
<protein>
    <submittedName>
        <fullName evidence="1">Uncharacterized protein</fullName>
    </submittedName>
</protein>
<sequence length="74" mass="8555">RFSSPIYLNQQDSVMLGERLPLLGKRIWLETPISASRVFYENNKHSIRITKEIPELRVGGQRPSSSYKLSIKHS</sequence>